<dbReference type="GO" id="GO:0120147">
    <property type="term" value="F:formylglycine-generating oxidase activity"/>
    <property type="evidence" value="ECO:0007669"/>
    <property type="project" value="TreeGrafter"/>
</dbReference>
<dbReference type="Proteomes" id="UP000231658">
    <property type="component" value="Unassembled WGS sequence"/>
</dbReference>
<dbReference type="InterPro" id="IPR016187">
    <property type="entry name" value="CTDL_fold"/>
</dbReference>
<keyword evidence="4" id="KW-1185">Reference proteome</keyword>
<dbReference type="PANTHER" id="PTHR23150">
    <property type="entry name" value="SULFATASE MODIFYING FACTOR 1, 2"/>
    <property type="match status" value="1"/>
</dbReference>
<dbReference type="SUPFAM" id="SSF56436">
    <property type="entry name" value="C-type lectin-like"/>
    <property type="match status" value="1"/>
</dbReference>
<dbReference type="EMBL" id="FLYE01000023">
    <property type="protein sequence ID" value="SCA56783.1"/>
    <property type="molecule type" value="Genomic_DNA"/>
</dbReference>
<dbReference type="PANTHER" id="PTHR23150:SF19">
    <property type="entry name" value="FORMYLGLYCINE-GENERATING ENZYME"/>
    <property type="match status" value="1"/>
</dbReference>
<keyword evidence="1" id="KW-0732">Signal</keyword>
<evidence type="ECO:0000313" key="4">
    <source>
        <dbReference type="Proteomes" id="UP000231658"/>
    </source>
</evidence>
<dbReference type="Gene3D" id="3.90.1580.10">
    <property type="entry name" value="paralog of FGE (formylglycine-generating enzyme)"/>
    <property type="match status" value="1"/>
</dbReference>
<dbReference type="STRING" id="1867952.MTBPR1_30153"/>
<gene>
    <name evidence="3" type="ORF">MTBPR1_30153</name>
</gene>
<dbReference type="PROSITE" id="PS51257">
    <property type="entry name" value="PROKAR_LIPOPROTEIN"/>
    <property type="match status" value="1"/>
</dbReference>
<organism evidence="3 4">
    <name type="scientific">Candidatus Terasakiella magnetica</name>
    <dbReference type="NCBI Taxonomy" id="1867952"/>
    <lineage>
        <taxon>Bacteria</taxon>
        <taxon>Pseudomonadati</taxon>
        <taxon>Pseudomonadota</taxon>
        <taxon>Alphaproteobacteria</taxon>
        <taxon>Rhodospirillales</taxon>
        <taxon>Terasakiellaceae</taxon>
        <taxon>Terasakiella</taxon>
    </lineage>
</organism>
<dbReference type="OrthoDB" id="9768004at2"/>
<feature type="domain" description="Sulfatase-modifying factor enzyme-like" evidence="2">
    <location>
        <begin position="73"/>
        <end position="290"/>
    </location>
</feature>
<feature type="chain" id="PRO_5008680773" description="Sulfatase-modifying factor enzyme-like domain-containing protein" evidence="1">
    <location>
        <begin position="23"/>
        <end position="295"/>
    </location>
</feature>
<dbReference type="InterPro" id="IPR042095">
    <property type="entry name" value="SUMF_sf"/>
</dbReference>
<dbReference type="Pfam" id="PF03781">
    <property type="entry name" value="FGE-sulfatase"/>
    <property type="match status" value="1"/>
</dbReference>
<dbReference type="InterPro" id="IPR051043">
    <property type="entry name" value="Sulfatase_Mod_Factor_Kinase"/>
</dbReference>
<sequence>MISLHFKGLFLGACGLLLSACAYQPTPQEVSKLREMPQLSYIPNSVYYVGSTGPEREAAYRMDEDAYKVGVTRVQKWYEYELPREQVRSRKFFITTTPITNYQYGAFIRETHREAPNVDVVDWESYGLNQSFEVTRKYAWGPQGYGAGRDDHPVVLVDLDDAKAYARWLSQKTGKYWRLPTEREWELAARGLDGRAYPWGNSFNPAKANTADLGPHDTLPVGSFPRGASPFGVLDMAGQVYEWTTTPGEKGRITVKGGAWDDRGCGVCRAAARHHRRPDMKHILIGFRLVQEIEN</sequence>
<dbReference type="AlphaFoldDB" id="A0A1C3RHM5"/>
<name>A0A1C3RHM5_9PROT</name>
<evidence type="ECO:0000256" key="1">
    <source>
        <dbReference type="SAM" id="SignalP"/>
    </source>
</evidence>
<proteinExistence type="predicted"/>
<evidence type="ECO:0000259" key="2">
    <source>
        <dbReference type="Pfam" id="PF03781"/>
    </source>
</evidence>
<accession>A0A1C3RHM5</accession>
<feature type="signal peptide" evidence="1">
    <location>
        <begin position="1"/>
        <end position="22"/>
    </location>
</feature>
<dbReference type="RefSeq" id="WP_126465159.1">
    <property type="nucleotide sequence ID" value="NZ_FLYE01000023.1"/>
</dbReference>
<evidence type="ECO:0000313" key="3">
    <source>
        <dbReference type="EMBL" id="SCA56783.1"/>
    </source>
</evidence>
<reference evidence="3 4" key="1">
    <citation type="submission" date="2016-07" db="EMBL/GenBank/DDBJ databases">
        <authorList>
            <person name="Lefevre C.T."/>
        </authorList>
    </citation>
    <scope>NUCLEOTIDE SEQUENCE [LARGE SCALE GENOMIC DNA]</scope>
    <source>
        <strain evidence="3">PR1</strain>
    </source>
</reference>
<protein>
    <recommendedName>
        <fullName evidence="2">Sulfatase-modifying factor enzyme-like domain-containing protein</fullName>
    </recommendedName>
</protein>
<dbReference type="InterPro" id="IPR005532">
    <property type="entry name" value="SUMF_dom"/>
</dbReference>